<dbReference type="Gene3D" id="2.30.110.10">
    <property type="entry name" value="Electron Transport, Fmn-binding Protein, Chain A"/>
    <property type="match status" value="1"/>
</dbReference>
<dbReference type="AlphaFoldDB" id="A0A1I4AWM2"/>
<dbReference type="InterPro" id="IPR011576">
    <property type="entry name" value="Pyridox_Oxase_N"/>
</dbReference>
<gene>
    <name evidence="2" type="ORF">SAMN02745775_104199</name>
</gene>
<evidence type="ECO:0000313" key="2">
    <source>
        <dbReference type="EMBL" id="SFK60271.1"/>
    </source>
</evidence>
<keyword evidence="3" id="KW-1185">Reference proteome</keyword>
<dbReference type="STRING" id="1123062.SAMN02745775_104199"/>
<dbReference type="Pfam" id="PF01243">
    <property type="entry name" value="PNPOx_N"/>
    <property type="match status" value="1"/>
</dbReference>
<dbReference type="RefSeq" id="WP_092960219.1">
    <property type="nucleotide sequence ID" value="NZ_FOSQ01000004.1"/>
</dbReference>
<evidence type="ECO:0000259" key="1">
    <source>
        <dbReference type="Pfam" id="PF01243"/>
    </source>
</evidence>
<dbReference type="InterPro" id="IPR012349">
    <property type="entry name" value="Split_barrel_FMN-bd"/>
</dbReference>
<dbReference type="InterPro" id="IPR024029">
    <property type="entry name" value="Pyridox_Oxase_FMN-dep"/>
</dbReference>
<dbReference type="PANTHER" id="PTHR42815">
    <property type="entry name" value="FAD-BINDING, PUTATIVE (AFU_ORTHOLOGUE AFUA_6G07600)-RELATED"/>
    <property type="match status" value="1"/>
</dbReference>
<organism evidence="2 3">
    <name type="scientific">Falsiroseomonas stagni DSM 19981</name>
    <dbReference type="NCBI Taxonomy" id="1123062"/>
    <lineage>
        <taxon>Bacteria</taxon>
        <taxon>Pseudomonadati</taxon>
        <taxon>Pseudomonadota</taxon>
        <taxon>Alphaproteobacteria</taxon>
        <taxon>Acetobacterales</taxon>
        <taxon>Roseomonadaceae</taxon>
        <taxon>Falsiroseomonas</taxon>
    </lineage>
</organism>
<feature type="domain" description="Pyridoxamine 5'-phosphate oxidase N-terminal" evidence="1">
    <location>
        <begin position="24"/>
        <end position="144"/>
    </location>
</feature>
<dbReference type="OrthoDB" id="9790331at2"/>
<sequence>MDDLRSIYPEPTALAVAKQFDTLDDFARLFIARSPFLVMATADAAGNCDASPRGDAPGFVVVLDDRRLLIPDRPGNNRVDSLQNLAANPKLGLLFFVPGVLETLRVNGSATLVTDTATLGGLAAQDRLPKSALLVTVEEVFFHCGKSLKRSALWDPARHATPGEIPSLGRILARQTGRIGEQEAETRVAHAYEAHLY</sequence>
<name>A0A1I4AWM2_9PROT</name>
<evidence type="ECO:0000313" key="3">
    <source>
        <dbReference type="Proteomes" id="UP000199473"/>
    </source>
</evidence>
<accession>A0A1I4AWM2</accession>
<dbReference type="PANTHER" id="PTHR42815:SF2">
    <property type="entry name" value="FAD-BINDING, PUTATIVE (AFU_ORTHOLOGUE AFUA_6G07600)-RELATED"/>
    <property type="match status" value="1"/>
</dbReference>
<reference evidence="2 3" key="1">
    <citation type="submission" date="2016-10" db="EMBL/GenBank/DDBJ databases">
        <authorList>
            <person name="de Groot N.N."/>
        </authorList>
    </citation>
    <scope>NUCLEOTIDE SEQUENCE [LARGE SCALE GENOMIC DNA]</scope>
    <source>
        <strain evidence="2 3">DSM 19981</strain>
    </source>
</reference>
<proteinExistence type="predicted"/>
<protein>
    <recommendedName>
        <fullName evidence="1">Pyridoxamine 5'-phosphate oxidase N-terminal domain-containing protein</fullName>
    </recommendedName>
</protein>
<dbReference type="NCBIfam" id="TIGR04025">
    <property type="entry name" value="PPOX_FMN_DR2398"/>
    <property type="match status" value="1"/>
</dbReference>
<dbReference type="Proteomes" id="UP000199473">
    <property type="component" value="Unassembled WGS sequence"/>
</dbReference>
<dbReference type="EMBL" id="FOSQ01000004">
    <property type="protein sequence ID" value="SFK60271.1"/>
    <property type="molecule type" value="Genomic_DNA"/>
</dbReference>
<dbReference type="SUPFAM" id="SSF50475">
    <property type="entry name" value="FMN-binding split barrel"/>
    <property type="match status" value="1"/>
</dbReference>